<dbReference type="AlphaFoldDB" id="A0A7C9EYA7"/>
<reference evidence="2" key="1">
    <citation type="journal article" date="2013" name="J. Plant Res.">
        <title>Effect of fungi and light on seed germination of three Opuntia species from semiarid lands of central Mexico.</title>
        <authorList>
            <person name="Delgado-Sanchez P."/>
            <person name="Jimenez-Bremont J.F."/>
            <person name="Guerrero-Gonzalez Mde L."/>
            <person name="Flores J."/>
        </authorList>
    </citation>
    <scope>NUCLEOTIDE SEQUENCE</scope>
    <source>
        <tissue evidence="2">Cladode</tissue>
    </source>
</reference>
<feature type="transmembrane region" description="Helical" evidence="1">
    <location>
        <begin position="6"/>
        <end position="27"/>
    </location>
</feature>
<evidence type="ECO:0000313" key="2">
    <source>
        <dbReference type="EMBL" id="MBA4675685.1"/>
    </source>
</evidence>
<organism evidence="2">
    <name type="scientific">Opuntia streptacantha</name>
    <name type="common">Prickly pear cactus</name>
    <name type="synonym">Opuntia cardona</name>
    <dbReference type="NCBI Taxonomy" id="393608"/>
    <lineage>
        <taxon>Eukaryota</taxon>
        <taxon>Viridiplantae</taxon>
        <taxon>Streptophyta</taxon>
        <taxon>Embryophyta</taxon>
        <taxon>Tracheophyta</taxon>
        <taxon>Spermatophyta</taxon>
        <taxon>Magnoliopsida</taxon>
        <taxon>eudicotyledons</taxon>
        <taxon>Gunneridae</taxon>
        <taxon>Pentapetalae</taxon>
        <taxon>Caryophyllales</taxon>
        <taxon>Cactineae</taxon>
        <taxon>Cactaceae</taxon>
        <taxon>Opuntioideae</taxon>
        <taxon>Opuntia</taxon>
    </lineage>
</organism>
<dbReference type="EMBL" id="GISG01268541">
    <property type="protein sequence ID" value="MBA4675685.1"/>
    <property type="molecule type" value="Transcribed_RNA"/>
</dbReference>
<keyword evidence="1" id="KW-1133">Transmembrane helix</keyword>
<proteinExistence type="predicted"/>
<accession>A0A7C9EYA7</accession>
<sequence>MWKNLVYIVFCVSYLGKISSTPFFVMWEKSPLPHFLCHLCFKCLILLCGKNPFFCVPLTLFSSLVACVGCQSLFLFLFLFFAVLFAGLCGIIVHAIFCPAKSFYIEG</sequence>
<feature type="transmembrane region" description="Helical" evidence="1">
    <location>
        <begin position="39"/>
        <end position="61"/>
    </location>
</feature>
<keyword evidence="1" id="KW-0812">Transmembrane</keyword>
<keyword evidence="1" id="KW-0472">Membrane</keyword>
<reference evidence="2" key="2">
    <citation type="submission" date="2020-07" db="EMBL/GenBank/DDBJ databases">
        <authorList>
            <person name="Vera ALvarez R."/>
            <person name="Arias-Moreno D.M."/>
            <person name="Jimenez-Jacinto V."/>
            <person name="Jimenez-Bremont J.F."/>
            <person name="Swaminathan K."/>
            <person name="Moose S.P."/>
            <person name="Guerrero-Gonzalez M.L."/>
            <person name="Marino-Ramirez L."/>
            <person name="Landsman D."/>
            <person name="Rodriguez-Kessler M."/>
            <person name="Delgado-Sanchez P."/>
        </authorList>
    </citation>
    <scope>NUCLEOTIDE SEQUENCE</scope>
    <source>
        <tissue evidence="2">Cladode</tissue>
    </source>
</reference>
<dbReference type="EMBL" id="GISG01268543">
    <property type="protein sequence ID" value="MBA4675686.1"/>
    <property type="molecule type" value="Transcribed_RNA"/>
</dbReference>
<protein>
    <submittedName>
        <fullName evidence="2">Uncharacterized protein</fullName>
    </submittedName>
</protein>
<evidence type="ECO:0000256" key="1">
    <source>
        <dbReference type="SAM" id="Phobius"/>
    </source>
</evidence>
<feature type="transmembrane region" description="Helical" evidence="1">
    <location>
        <begin position="73"/>
        <end position="97"/>
    </location>
</feature>
<name>A0A7C9EYA7_OPUST</name>